<dbReference type="Gene3D" id="1.20.1250.20">
    <property type="entry name" value="MFS general substrate transporter like domains"/>
    <property type="match status" value="2"/>
</dbReference>
<evidence type="ECO:0000256" key="3">
    <source>
        <dbReference type="ARBA" id="ARBA00023136"/>
    </source>
</evidence>
<feature type="transmembrane region" description="Helical" evidence="4">
    <location>
        <begin position="367"/>
        <end position="386"/>
    </location>
</feature>
<evidence type="ECO:0000256" key="4">
    <source>
        <dbReference type="SAM" id="Phobius"/>
    </source>
</evidence>
<feature type="transmembrane region" description="Helical" evidence="4">
    <location>
        <begin position="12"/>
        <end position="30"/>
    </location>
</feature>
<protein>
    <submittedName>
        <fullName evidence="6">Predicted arabinose efflux permease, MFS family</fullName>
    </submittedName>
</protein>
<gene>
    <name evidence="6" type="ORF">SAMN05421828_1543</name>
</gene>
<dbReference type="Pfam" id="PF07690">
    <property type="entry name" value="MFS_1"/>
    <property type="match status" value="1"/>
</dbReference>
<organism evidence="6 7">
    <name type="scientific">Acidiphilium rubrum</name>
    <dbReference type="NCBI Taxonomy" id="526"/>
    <lineage>
        <taxon>Bacteria</taxon>
        <taxon>Pseudomonadati</taxon>
        <taxon>Pseudomonadota</taxon>
        <taxon>Alphaproteobacteria</taxon>
        <taxon>Acetobacterales</taxon>
        <taxon>Acidocellaceae</taxon>
        <taxon>Acidiphilium</taxon>
    </lineage>
</organism>
<dbReference type="OrthoDB" id="9812574at2"/>
<dbReference type="AlphaFoldDB" id="A0A8G2CP48"/>
<evidence type="ECO:0000259" key="5">
    <source>
        <dbReference type="PROSITE" id="PS50850"/>
    </source>
</evidence>
<keyword evidence="3 4" id="KW-0472">Membrane</keyword>
<comment type="caution">
    <text evidence="6">The sequence shown here is derived from an EMBL/GenBank/DDBJ whole genome shotgun (WGS) entry which is preliminary data.</text>
</comment>
<dbReference type="PANTHER" id="PTHR23539">
    <property type="entry name" value="MFS TRANSPORTER"/>
    <property type="match status" value="1"/>
</dbReference>
<dbReference type="RefSeq" id="WP_081849232.1">
    <property type="nucleotide sequence ID" value="NZ_FTNE01000054.1"/>
</dbReference>
<dbReference type="SUPFAM" id="SSF103473">
    <property type="entry name" value="MFS general substrate transporter"/>
    <property type="match status" value="1"/>
</dbReference>
<evidence type="ECO:0000313" key="7">
    <source>
        <dbReference type="Proteomes" id="UP000186308"/>
    </source>
</evidence>
<feature type="transmembrane region" description="Helical" evidence="4">
    <location>
        <begin position="307"/>
        <end position="325"/>
    </location>
</feature>
<keyword evidence="2 4" id="KW-1133">Transmembrane helix</keyword>
<dbReference type="GO" id="GO:0022857">
    <property type="term" value="F:transmembrane transporter activity"/>
    <property type="evidence" value="ECO:0007669"/>
    <property type="project" value="InterPro"/>
</dbReference>
<sequence length="396" mass="40953">MFDPASSAAVNFFLADVAGGLGPFLPTWFAEALHWSPERIGLIMTLGGVFGLLLNTPGGALVDRFGRPKRLVMAGSSLILLGVATMVIGHALPYVIAGEMIQAMGAAVVGPAMAATTILYVGKRHFPSQQGRNSAWSNAGNVSAAILIFLGARHYGANMPLLVLAGMAALTLITLVILKAPTGASSRIGLASGGEPMGFRDFVRQRPVFIFAVTLLFFNLGNGAMLPLLGLRLAHFGGAHGNDATRWMSLCVIVSQFAMIGVAIGAGRLAEQIGRVPLLIGACALLPVRAVVAAFGIAPIWLIPVEILDAAGAGTIGVITPPLAADLSWGSGRTQTILGFVMTVQGIGAAFSNALGGALIGWLGWKFAFLGLGVPPLSALALALWLRSMTRGHSTD</sequence>
<feature type="domain" description="Major facilitator superfamily (MFS) profile" evidence="5">
    <location>
        <begin position="207"/>
        <end position="396"/>
    </location>
</feature>
<evidence type="ECO:0000256" key="1">
    <source>
        <dbReference type="ARBA" id="ARBA00022692"/>
    </source>
</evidence>
<feature type="transmembrane region" description="Helical" evidence="4">
    <location>
        <begin position="247"/>
        <end position="266"/>
    </location>
</feature>
<dbReference type="PROSITE" id="PS50850">
    <property type="entry name" value="MFS"/>
    <property type="match status" value="1"/>
</dbReference>
<evidence type="ECO:0000256" key="2">
    <source>
        <dbReference type="ARBA" id="ARBA00022989"/>
    </source>
</evidence>
<dbReference type="PANTHER" id="PTHR23539:SF1">
    <property type="entry name" value="MAJOR FACILITATOR SUPERFAMILY (MFS) PROFILE DOMAIN-CONTAINING PROTEIN"/>
    <property type="match status" value="1"/>
</dbReference>
<dbReference type="InterPro" id="IPR011701">
    <property type="entry name" value="MFS"/>
</dbReference>
<dbReference type="EMBL" id="FTNE01000054">
    <property type="protein sequence ID" value="SIR55768.1"/>
    <property type="molecule type" value="Genomic_DNA"/>
</dbReference>
<keyword evidence="1 4" id="KW-0812">Transmembrane</keyword>
<feature type="transmembrane region" description="Helical" evidence="4">
    <location>
        <begin position="103"/>
        <end position="122"/>
    </location>
</feature>
<dbReference type="InterPro" id="IPR020846">
    <property type="entry name" value="MFS_dom"/>
</dbReference>
<feature type="transmembrane region" description="Helical" evidence="4">
    <location>
        <begin position="278"/>
        <end position="301"/>
    </location>
</feature>
<keyword evidence="7" id="KW-1185">Reference proteome</keyword>
<proteinExistence type="predicted"/>
<feature type="transmembrane region" description="Helical" evidence="4">
    <location>
        <begin position="208"/>
        <end position="227"/>
    </location>
</feature>
<reference evidence="6 7" key="1">
    <citation type="submission" date="2017-01" db="EMBL/GenBank/DDBJ databases">
        <authorList>
            <person name="Varghese N."/>
            <person name="Submissions S."/>
        </authorList>
    </citation>
    <scope>NUCLEOTIDE SEQUENCE [LARGE SCALE GENOMIC DNA]</scope>
    <source>
        <strain evidence="6 7">ATCC 35905</strain>
    </source>
</reference>
<feature type="transmembrane region" description="Helical" evidence="4">
    <location>
        <begin position="74"/>
        <end position="97"/>
    </location>
</feature>
<name>A0A8G2CP48_ACIRU</name>
<feature type="transmembrane region" description="Helical" evidence="4">
    <location>
        <begin position="42"/>
        <end position="62"/>
    </location>
</feature>
<dbReference type="Proteomes" id="UP000186308">
    <property type="component" value="Unassembled WGS sequence"/>
</dbReference>
<feature type="transmembrane region" description="Helical" evidence="4">
    <location>
        <begin position="337"/>
        <end position="361"/>
    </location>
</feature>
<dbReference type="InterPro" id="IPR036259">
    <property type="entry name" value="MFS_trans_sf"/>
</dbReference>
<feature type="transmembrane region" description="Helical" evidence="4">
    <location>
        <begin position="134"/>
        <end position="152"/>
    </location>
</feature>
<accession>A0A8G2CP48</accession>
<feature type="transmembrane region" description="Helical" evidence="4">
    <location>
        <begin position="158"/>
        <end position="178"/>
    </location>
</feature>
<evidence type="ECO:0000313" key="6">
    <source>
        <dbReference type="EMBL" id="SIR55768.1"/>
    </source>
</evidence>